<dbReference type="OMA" id="WEFSEDN"/>
<proteinExistence type="predicted"/>
<keyword evidence="2" id="KW-0812">Transmembrane</keyword>
<keyword evidence="4" id="KW-1185">Reference proteome</keyword>
<dbReference type="EMBL" id="JABCRI010000009">
    <property type="protein sequence ID" value="KAF8400161.1"/>
    <property type="molecule type" value="Genomic_DNA"/>
</dbReference>
<sequence>MGLYVSNTAIWEEIERSESYLVCCMFEEAASLASSVLRRLCETISTETVEDAQLNDMMESAGMVLVQSLKEIGRITMQTYKREKVGTSSLEANQRMDRIESLLARMSEVLQQQMQNASAPLTIQPTPQLASEVPRSMYAIDVPNTLCNSMCPIPSKFRSIESANCNLADAVDGMSVRTSEIPSELKILFGSVSTIPVQVLLTGACFQISEGSTSGLQEILEEFLSKWKYVDGRSYILANADARGAYIDGCDGHYVLGVERYLEVVELYTVTLLGMVSNDIDLAISWAEKAELPEERRKELLRRLHSLYSLKATNSSQGALLADKNEAHSASGNQSIISGVEGSSRASKAQYPPNGGNDTQKTILKFSQWINPFSWWFRTITLNLANTRLIISHGKIVLLCPLIFFIYHVFWKKRATLTRSATRHAFSVKKALVDMWQLAFSVQVNPLAAIQPLPVATHGSRCWMVWDNNSVRTFKVITASTPQWSNIGSTWILVGVYYR</sequence>
<dbReference type="GO" id="GO:0015919">
    <property type="term" value="P:peroxisomal membrane transport"/>
    <property type="evidence" value="ECO:0007669"/>
    <property type="project" value="InterPro"/>
</dbReference>
<feature type="transmembrane region" description="Helical" evidence="2">
    <location>
        <begin position="389"/>
        <end position="410"/>
    </location>
</feature>
<evidence type="ECO:0000313" key="3">
    <source>
        <dbReference type="EMBL" id="KAF8400161.1"/>
    </source>
</evidence>
<evidence type="ECO:0000256" key="2">
    <source>
        <dbReference type="SAM" id="Phobius"/>
    </source>
</evidence>
<evidence type="ECO:0000256" key="1">
    <source>
        <dbReference type="SAM" id="MobiDB-lite"/>
    </source>
</evidence>
<gene>
    <name evidence="3" type="ORF">HHK36_013457</name>
</gene>
<keyword evidence="2" id="KW-1133">Transmembrane helix</keyword>
<evidence type="ECO:0000313" key="4">
    <source>
        <dbReference type="Proteomes" id="UP000655225"/>
    </source>
</evidence>
<accession>A0A834ZAB0</accession>
<dbReference type="OrthoDB" id="1919407at2759"/>
<dbReference type="PANTHER" id="PTHR36361:SF1">
    <property type="entry name" value="PROTEIN APEM9"/>
    <property type="match status" value="1"/>
</dbReference>
<dbReference type="AlphaFoldDB" id="A0A834ZAB0"/>
<keyword evidence="2" id="KW-0472">Membrane</keyword>
<name>A0A834ZAB0_TETSI</name>
<dbReference type="InterPro" id="IPR034571">
    <property type="entry name" value="APEM9"/>
</dbReference>
<organism evidence="3 4">
    <name type="scientific">Tetracentron sinense</name>
    <name type="common">Spur-leaf</name>
    <dbReference type="NCBI Taxonomy" id="13715"/>
    <lineage>
        <taxon>Eukaryota</taxon>
        <taxon>Viridiplantae</taxon>
        <taxon>Streptophyta</taxon>
        <taxon>Embryophyta</taxon>
        <taxon>Tracheophyta</taxon>
        <taxon>Spermatophyta</taxon>
        <taxon>Magnoliopsida</taxon>
        <taxon>Trochodendrales</taxon>
        <taxon>Trochodendraceae</taxon>
        <taxon>Tetracentron</taxon>
    </lineage>
</organism>
<feature type="region of interest" description="Disordered" evidence="1">
    <location>
        <begin position="336"/>
        <end position="356"/>
    </location>
</feature>
<dbReference type="Proteomes" id="UP000655225">
    <property type="component" value="Unassembled WGS sequence"/>
</dbReference>
<dbReference type="PANTHER" id="PTHR36361">
    <property type="entry name" value="PROTEIN APEM9"/>
    <property type="match status" value="1"/>
</dbReference>
<reference evidence="3 4" key="1">
    <citation type="submission" date="2020-04" db="EMBL/GenBank/DDBJ databases">
        <title>Plant Genome Project.</title>
        <authorList>
            <person name="Zhang R.-G."/>
        </authorList>
    </citation>
    <scope>NUCLEOTIDE SEQUENCE [LARGE SCALE GENOMIC DNA]</scope>
    <source>
        <strain evidence="3">YNK0</strain>
        <tissue evidence="3">Leaf</tissue>
    </source>
</reference>
<protein>
    <submittedName>
        <fullName evidence="3">Uncharacterized protein</fullName>
    </submittedName>
</protein>
<comment type="caution">
    <text evidence="3">The sequence shown here is derived from an EMBL/GenBank/DDBJ whole genome shotgun (WGS) entry which is preliminary data.</text>
</comment>